<dbReference type="PANTHER" id="PTHR21354">
    <property type="entry name" value="ZINC FINGER PROTEIN 511"/>
    <property type="match status" value="1"/>
</dbReference>
<organism evidence="3 4">
    <name type="scientific">Brassica campestris</name>
    <name type="common">Field mustard</name>
    <dbReference type="NCBI Taxonomy" id="3711"/>
    <lineage>
        <taxon>Eukaryota</taxon>
        <taxon>Viridiplantae</taxon>
        <taxon>Streptophyta</taxon>
        <taxon>Embryophyta</taxon>
        <taxon>Tracheophyta</taxon>
        <taxon>Spermatophyta</taxon>
        <taxon>Magnoliopsida</taxon>
        <taxon>eudicotyledons</taxon>
        <taxon>Gunneridae</taxon>
        <taxon>Pentapetalae</taxon>
        <taxon>rosids</taxon>
        <taxon>malvids</taxon>
        <taxon>Brassicales</taxon>
        <taxon>Brassicaceae</taxon>
        <taxon>Brassiceae</taxon>
        <taxon>Brassica</taxon>
    </lineage>
</organism>
<proteinExistence type="predicted"/>
<gene>
    <name evidence="3" type="ORF">BRAPAZ1V2_A03P06450.2</name>
</gene>
<feature type="region of interest" description="Disordered" evidence="1">
    <location>
        <begin position="45"/>
        <end position="79"/>
    </location>
</feature>
<evidence type="ECO:0000256" key="1">
    <source>
        <dbReference type="SAM" id="MobiDB-lite"/>
    </source>
</evidence>
<feature type="region of interest" description="Disordered" evidence="1">
    <location>
        <begin position="92"/>
        <end position="137"/>
    </location>
</feature>
<feature type="compositionally biased region" description="Basic residues" evidence="1">
    <location>
        <begin position="45"/>
        <end position="61"/>
    </location>
</feature>
<dbReference type="InterPro" id="IPR039258">
    <property type="entry name" value="ZNF511"/>
</dbReference>
<name>A0A8D9GFI0_BRACM</name>
<evidence type="ECO:0000313" key="3">
    <source>
        <dbReference type="EMBL" id="CAG7879302.1"/>
    </source>
</evidence>
<protein>
    <recommendedName>
        <fullName evidence="2">C2H2-type domain-containing protein</fullName>
    </recommendedName>
</protein>
<dbReference type="PANTHER" id="PTHR21354:SF0">
    <property type="entry name" value="ZINC FINGER PROTEIN 511"/>
    <property type="match status" value="1"/>
</dbReference>
<evidence type="ECO:0000259" key="2">
    <source>
        <dbReference type="PROSITE" id="PS00028"/>
    </source>
</evidence>
<reference evidence="3 4" key="1">
    <citation type="submission" date="2021-07" db="EMBL/GenBank/DDBJ databases">
        <authorList>
            <consortium name="Genoscope - CEA"/>
            <person name="William W."/>
        </authorList>
    </citation>
    <scope>NUCLEOTIDE SEQUENCE [LARGE SCALE GENOMIC DNA]</scope>
</reference>
<dbReference type="Proteomes" id="UP000694005">
    <property type="component" value="Chromosome A03"/>
</dbReference>
<dbReference type="InterPro" id="IPR013087">
    <property type="entry name" value="Znf_C2H2_type"/>
</dbReference>
<dbReference type="Gramene" id="A03p06450.2_BraZ1">
    <property type="protein sequence ID" value="A03p06450.2_BraZ1.CDS.1"/>
    <property type="gene ID" value="A03g06450.2_BraZ1"/>
</dbReference>
<evidence type="ECO:0000313" key="4">
    <source>
        <dbReference type="Proteomes" id="UP000694005"/>
    </source>
</evidence>
<feature type="compositionally biased region" description="Polar residues" evidence="1">
    <location>
        <begin position="127"/>
        <end position="137"/>
    </location>
</feature>
<feature type="domain" description="C2H2-type" evidence="2">
    <location>
        <begin position="9"/>
        <end position="32"/>
    </location>
</feature>
<dbReference type="PROSITE" id="PS00028">
    <property type="entry name" value="ZINC_FINGER_C2H2_1"/>
    <property type="match status" value="1"/>
</dbReference>
<accession>A0A8D9GFI0</accession>
<sequence>MNIILQYECLVEGCGLKFKNYKARHRHLVDKHKFPTTFEFFKRTQLSKKRREKLQKQRVPKLKHEEDKEEASSDAMEVEDKASLDGLVSALSTLTTSDTTPSNVSFGRRHGRGLTFVPRSVHREKPTNSSSTPGPKT</sequence>
<dbReference type="EMBL" id="LS974619">
    <property type="protein sequence ID" value="CAG7879302.1"/>
    <property type="molecule type" value="Genomic_DNA"/>
</dbReference>
<dbReference type="AlphaFoldDB" id="A0A8D9GFI0"/>